<comment type="caution">
    <text evidence="5">The sequence shown here is derived from an EMBL/GenBank/DDBJ whole genome shotgun (WGS) entry which is preliminary data.</text>
</comment>
<evidence type="ECO:0000256" key="3">
    <source>
        <dbReference type="ARBA" id="ARBA00022946"/>
    </source>
</evidence>
<keyword evidence="2" id="KW-0806">Transcription termination</keyword>
<dbReference type="PANTHER" id="PTHR13068">
    <property type="entry name" value="CGI-12 PROTEIN-RELATED"/>
    <property type="match status" value="1"/>
</dbReference>
<accession>A0A811PCK2</accession>
<dbReference type="AlphaFoldDB" id="A0A811PCK2"/>
<proteinExistence type="inferred from homology"/>
<evidence type="ECO:0000256" key="2">
    <source>
        <dbReference type="ARBA" id="ARBA00022472"/>
    </source>
</evidence>
<dbReference type="Pfam" id="PF02536">
    <property type="entry name" value="mTERF"/>
    <property type="match status" value="1"/>
</dbReference>
<dbReference type="PANTHER" id="PTHR13068:SF144">
    <property type="entry name" value="MITOCHONDRIAL TRANSCRIPTION TERMINATION FACTOR FAMILY PROTEIN"/>
    <property type="match status" value="1"/>
</dbReference>
<dbReference type="GO" id="GO:0003676">
    <property type="term" value="F:nucleic acid binding"/>
    <property type="evidence" value="ECO:0007669"/>
    <property type="project" value="InterPro"/>
</dbReference>
<dbReference type="Gene3D" id="1.25.70.10">
    <property type="entry name" value="Transcription termination factor 3, mitochondrial"/>
    <property type="match status" value="1"/>
</dbReference>
<evidence type="ECO:0000256" key="4">
    <source>
        <dbReference type="SAM" id="MobiDB-lite"/>
    </source>
</evidence>
<evidence type="ECO:0000313" key="6">
    <source>
        <dbReference type="Proteomes" id="UP000604825"/>
    </source>
</evidence>
<dbReference type="InterPro" id="IPR038538">
    <property type="entry name" value="MTERF_sf"/>
</dbReference>
<organism evidence="5 6">
    <name type="scientific">Miscanthus lutarioriparius</name>
    <dbReference type="NCBI Taxonomy" id="422564"/>
    <lineage>
        <taxon>Eukaryota</taxon>
        <taxon>Viridiplantae</taxon>
        <taxon>Streptophyta</taxon>
        <taxon>Embryophyta</taxon>
        <taxon>Tracheophyta</taxon>
        <taxon>Spermatophyta</taxon>
        <taxon>Magnoliopsida</taxon>
        <taxon>Liliopsida</taxon>
        <taxon>Poales</taxon>
        <taxon>Poaceae</taxon>
        <taxon>PACMAD clade</taxon>
        <taxon>Panicoideae</taxon>
        <taxon>Andropogonodae</taxon>
        <taxon>Andropogoneae</taxon>
        <taxon>Saccharinae</taxon>
        <taxon>Miscanthus</taxon>
    </lineage>
</organism>
<feature type="region of interest" description="Disordered" evidence="4">
    <location>
        <begin position="166"/>
        <end position="186"/>
    </location>
</feature>
<comment type="similarity">
    <text evidence="1">Belongs to the mTERF family.</text>
</comment>
<sequence>MGCFDLLHSAINISPILLGRNLEDVIKPNIASLHQCGLTASNVLEFAMLICMKPEDVRERVACAEKLGVPRNTGMFTSALWAVCCVGPNSIGAKMDVMKATLGCSEAELALIVCKSPQILRISEGKLSRTVKFLKKRFVQKFIDPYNKSIAGLADAYATACAEKMPHEDEVHSQQHARDTEKQRQR</sequence>
<dbReference type="Proteomes" id="UP000604825">
    <property type="component" value="Unassembled WGS sequence"/>
</dbReference>
<protein>
    <submittedName>
        <fullName evidence="5">Uncharacterized protein</fullName>
    </submittedName>
</protein>
<dbReference type="OrthoDB" id="637682at2759"/>
<keyword evidence="3" id="KW-0809">Transit peptide</keyword>
<keyword evidence="2" id="KW-0805">Transcription regulation</keyword>
<dbReference type="GO" id="GO:0006353">
    <property type="term" value="P:DNA-templated transcription termination"/>
    <property type="evidence" value="ECO:0007669"/>
    <property type="project" value="UniProtKB-KW"/>
</dbReference>
<name>A0A811PCK2_9POAL</name>
<gene>
    <name evidence="5" type="ORF">NCGR_LOCUS27817</name>
</gene>
<dbReference type="InterPro" id="IPR003690">
    <property type="entry name" value="MTERF"/>
</dbReference>
<keyword evidence="2" id="KW-0804">Transcription</keyword>
<reference evidence="5" key="1">
    <citation type="submission" date="2020-10" db="EMBL/GenBank/DDBJ databases">
        <authorList>
            <person name="Han B."/>
            <person name="Lu T."/>
            <person name="Zhao Q."/>
            <person name="Huang X."/>
            <person name="Zhao Y."/>
        </authorList>
    </citation>
    <scope>NUCLEOTIDE SEQUENCE</scope>
</reference>
<keyword evidence="6" id="KW-1185">Reference proteome</keyword>
<evidence type="ECO:0000256" key="1">
    <source>
        <dbReference type="ARBA" id="ARBA00007692"/>
    </source>
</evidence>
<evidence type="ECO:0000313" key="5">
    <source>
        <dbReference type="EMBL" id="CAD6242293.1"/>
    </source>
</evidence>
<dbReference type="EMBL" id="CAJGYO010000007">
    <property type="protein sequence ID" value="CAD6242293.1"/>
    <property type="molecule type" value="Genomic_DNA"/>
</dbReference>
<dbReference type="SMART" id="SM00733">
    <property type="entry name" value="Mterf"/>
    <property type="match status" value="3"/>
</dbReference>